<keyword evidence="4" id="KW-1185">Reference proteome</keyword>
<feature type="domain" description="GH16" evidence="2">
    <location>
        <begin position="66"/>
        <end position="304"/>
    </location>
</feature>
<feature type="compositionally biased region" description="Low complexity" evidence="1">
    <location>
        <begin position="69"/>
        <end position="84"/>
    </location>
</feature>
<dbReference type="InterPro" id="IPR000757">
    <property type="entry name" value="Beta-glucanase-like"/>
</dbReference>
<dbReference type="SUPFAM" id="SSF49899">
    <property type="entry name" value="Concanavalin A-like lectins/glucanases"/>
    <property type="match status" value="1"/>
</dbReference>
<accession>A0A9P6QMB9</accession>
<feature type="region of interest" description="Disordered" evidence="1">
    <location>
        <begin position="31"/>
        <end position="91"/>
    </location>
</feature>
<dbReference type="Proteomes" id="UP000807716">
    <property type="component" value="Unassembled WGS sequence"/>
</dbReference>
<dbReference type="EMBL" id="JAAAJB010000018">
    <property type="protein sequence ID" value="KAG0269759.1"/>
    <property type="molecule type" value="Genomic_DNA"/>
</dbReference>
<evidence type="ECO:0000313" key="4">
    <source>
        <dbReference type="Proteomes" id="UP000807716"/>
    </source>
</evidence>
<evidence type="ECO:0000313" key="3">
    <source>
        <dbReference type="EMBL" id="KAG0269759.1"/>
    </source>
</evidence>
<dbReference type="GO" id="GO:0004553">
    <property type="term" value="F:hydrolase activity, hydrolyzing O-glycosyl compounds"/>
    <property type="evidence" value="ECO:0007669"/>
    <property type="project" value="InterPro"/>
</dbReference>
<dbReference type="AlphaFoldDB" id="A0A9P6QMB9"/>
<organism evidence="3 4">
    <name type="scientific">Actinomortierella ambigua</name>
    <dbReference type="NCBI Taxonomy" id="1343610"/>
    <lineage>
        <taxon>Eukaryota</taxon>
        <taxon>Fungi</taxon>
        <taxon>Fungi incertae sedis</taxon>
        <taxon>Mucoromycota</taxon>
        <taxon>Mortierellomycotina</taxon>
        <taxon>Mortierellomycetes</taxon>
        <taxon>Mortierellales</taxon>
        <taxon>Mortierellaceae</taxon>
        <taxon>Actinomortierella</taxon>
    </lineage>
</organism>
<dbReference type="OrthoDB" id="25131at2759"/>
<evidence type="ECO:0000259" key="2">
    <source>
        <dbReference type="PROSITE" id="PS51762"/>
    </source>
</evidence>
<dbReference type="InterPro" id="IPR013320">
    <property type="entry name" value="ConA-like_dom_sf"/>
</dbReference>
<comment type="caution">
    <text evidence="3">The sequence shown here is derived from an EMBL/GenBank/DDBJ whole genome shotgun (WGS) entry which is preliminary data.</text>
</comment>
<reference evidence="3" key="1">
    <citation type="journal article" date="2020" name="Fungal Divers.">
        <title>Resolving the Mortierellaceae phylogeny through synthesis of multi-gene phylogenetics and phylogenomics.</title>
        <authorList>
            <person name="Vandepol N."/>
            <person name="Liber J."/>
            <person name="Desiro A."/>
            <person name="Na H."/>
            <person name="Kennedy M."/>
            <person name="Barry K."/>
            <person name="Grigoriev I.V."/>
            <person name="Miller A.N."/>
            <person name="O'Donnell K."/>
            <person name="Stajich J.E."/>
            <person name="Bonito G."/>
        </authorList>
    </citation>
    <scope>NUCLEOTIDE SEQUENCE</scope>
    <source>
        <strain evidence="3">BC1065</strain>
    </source>
</reference>
<proteinExistence type="predicted"/>
<dbReference type="PROSITE" id="PS51762">
    <property type="entry name" value="GH16_2"/>
    <property type="match status" value="1"/>
</dbReference>
<evidence type="ECO:0000256" key="1">
    <source>
        <dbReference type="SAM" id="MobiDB-lite"/>
    </source>
</evidence>
<sequence>MVVAVLGGPSTDHKDDIKVVPMMDVPDSVGHSIKPVFHRPPSKTIVQPQGADDSDSSDSSDETTEDDYMQQMNDPNNQENPDNNLGDISAYGDPYYESMSNHDNFIVADGYGPKRWGCSFRDTQVHKAKGFTRITIGKDSDSKPYSCGELIWRQEDLTYGRYSMDIMASNVVGHVTSFFLIAEGETEIDVEITGLKPNVLWCNVWHGNRQNPVSIDLPFSTHVGWHNYAFDWRKNGITWYVDGQMIFNRSDIPTTAPDDTSYRVAINSWTQVNPEVNIEWAGKFVYPKDGHIPESRFRNFRYSP</sequence>
<protein>
    <recommendedName>
        <fullName evidence="2">GH16 domain-containing protein</fullName>
    </recommendedName>
</protein>
<dbReference type="Pfam" id="PF00722">
    <property type="entry name" value="Glyco_hydro_16"/>
    <property type="match status" value="1"/>
</dbReference>
<name>A0A9P6QMB9_9FUNG</name>
<dbReference type="Gene3D" id="2.60.120.200">
    <property type="match status" value="1"/>
</dbReference>
<dbReference type="GO" id="GO:0005975">
    <property type="term" value="P:carbohydrate metabolic process"/>
    <property type="evidence" value="ECO:0007669"/>
    <property type="project" value="InterPro"/>
</dbReference>
<feature type="compositionally biased region" description="Acidic residues" evidence="1">
    <location>
        <begin position="52"/>
        <end position="68"/>
    </location>
</feature>
<gene>
    <name evidence="3" type="ORF">DFQ27_002175</name>
</gene>